<feature type="compositionally biased region" description="Low complexity" evidence="1">
    <location>
        <begin position="388"/>
        <end position="398"/>
    </location>
</feature>
<gene>
    <name evidence="2" type="ORF">B0T19DRAFT_101141</name>
</gene>
<feature type="compositionally biased region" description="Basic and acidic residues" evidence="1">
    <location>
        <begin position="351"/>
        <end position="362"/>
    </location>
</feature>
<comment type="caution">
    <text evidence="2">The sequence shown here is derived from an EMBL/GenBank/DDBJ whole genome shotgun (WGS) entry which is preliminary data.</text>
</comment>
<reference evidence="2" key="1">
    <citation type="journal article" date="2023" name="Mol. Phylogenet. Evol.">
        <title>Genome-scale phylogeny and comparative genomics of the fungal order Sordariales.</title>
        <authorList>
            <person name="Hensen N."/>
            <person name="Bonometti L."/>
            <person name="Westerberg I."/>
            <person name="Brannstrom I.O."/>
            <person name="Guillou S."/>
            <person name="Cros-Aarteil S."/>
            <person name="Calhoun S."/>
            <person name="Haridas S."/>
            <person name="Kuo A."/>
            <person name="Mondo S."/>
            <person name="Pangilinan J."/>
            <person name="Riley R."/>
            <person name="LaButti K."/>
            <person name="Andreopoulos B."/>
            <person name="Lipzen A."/>
            <person name="Chen C."/>
            <person name="Yan M."/>
            <person name="Daum C."/>
            <person name="Ng V."/>
            <person name="Clum A."/>
            <person name="Steindorff A."/>
            <person name="Ohm R.A."/>
            <person name="Martin F."/>
            <person name="Silar P."/>
            <person name="Natvig D.O."/>
            <person name="Lalanne C."/>
            <person name="Gautier V."/>
            <person name="Ament-Velasquez S.L."/>
            <person name="Kruys A."/>
            <person name="Hutchinson M.I."/>
            <person name="Powell A.J."/>
            <person name="Barry K."/>
            <person name="Miller A.N."/>
            <person name="Grigoriev I.V."/>
            <person name="Debuchy R."/>
            <person name="Gladieux P."/>
            <person name="Hiltunen Thoren M."/>
            <person name="Johannesson H."/>
        </authorList>
    </citation>
    <scope>NUCLEOTIDE SEQUENCE</scope>
    <source>
        <strain evidence="2">SMH4131-1</strain>
    </source>
</reference>
<reference evidence="2" key="2">
    <citation type="submission" date="2023-06" db="EMBL/GenBank/DDBJ databases">
        <authorList>
            <consortium name="Lawrence Berkeley National Laboratory"/>
            <person name="Haridas S."/>
            <person name="Hensen N."/>
            <person name="Bonometti L."/>
            <person name="Westerberg I."/>
            <person name="Brannstrom I.O."/>
            <person name="Guillou S."/>
            <person name="Cros-Aarteil S."/>
            <person name="Calhoun S."/>
            <person name="Kuo A."/>
            <person name="Mondo S."/>
            <person name="Pangilinan J."/>
            <person name="Riley R."/>
            <person name="Labutti K."/>
            <person name="Andreopoulos B."/>
            <person name="Lipzen A."/>
            <person name="Chen C."/>
            <person name="Yanf M."/>
            <person name="Daum C."/>
            <person name="Ng V."/>
            <person name="Clum A."/>
            <person name="Steindorff A."/>
            <person name="Ohm R."/>
            <person name="Martin F."/>
            <person name="Silar P."/>
            <person name="Natvig D."/>
            <person name="Lalanne C."/>
            <person name="Gautier V."/>
            <person name="Ament-Velasquez S.L."/>
            <person name="Kruys A."/>
            <person name="Hutchinson M.I."/>
            <person name="Powell A.J."/>
            <person name="Barry K."/>
            <person name="Miller A.N."/>
            <person name="Grigoriev I.V."/>
            <person name="Debuchy R."/>
            <person name="Gladieux P."/>
            <person name="Thoren M.H."/>
            <person name="Johannesson H."/>
        </authorList>
    </citation>
    <scope>NUCLEOTIDE SEQUENCE</scope>
    <source>
        <strain evidence="2">SMH4131-1</strain>
    </source>
</reference>
<evidence type="ECO:0000313" key="2">
    <source>
        <dbReference type="EMBL" id="KAK3332358.1"/>
    </source>
</evidence>
<feature type="compositionally biased region" description="Acidic residues" evidence="1">
    <location>
        <begin position="363"/>
        <end position="375"/>
    </location>
</feature>
<accession>A0AAE0MHY5</accession>
<feature type="compositionally biased region" description="Basic and acidic residues" evidence="1">
    <location>
        <begin position="445"/>
        <end position="457"/>
    </location>
</feature>
<feature type="compositionally biased region" description="Gly residues" evidence="1">
    <location>
        <begin position="320"/>
        <end position="329"/>
    </location>
</feature>
<dbReference type="AlphaFoldDB" id="A0AAE0MHY5"/>
<evidence type="ECO:0000313" key="3">
    <source>
        <dbReference type="Proteomes" id="UP001286456"/>
    </source>
</evidence>
<protein>
    <submittedName>
        <fullName evidence="2">Uncharacterized protein</fullName>
    </submittedName>
</protein>
<name>A0AAE0MHY5_9PEZI</name>
<dbReference type="Proteomes" id="UP001286456">
    <property type="component" value="Unassembled WGS sequence"/>
</dbReference>
<feature type="region of interest" description="Disordered" evidence="1">
    <location>
        <begin position="274"/>
        <end position="457"/>
    </location>
</feature>
<dbReference type="EMBL" id="JAUEPO010000002">
    <property type="protein sequence ID" value="KAK3332358.1"/>
    <property type="molecule type" value="Genomic_DNA"/>
</dbReference>
<organism evidence="2 3">
    <name type="scientific">Cercophora scortea</name>
    <dbReference type="NCBI Taxonomy" id="314031"/>
    <lineage>
        <taxon>Eukaryota</taxon>
        <taxon>Fungi</taxon>
        <taxon>Dikarya</taxon>
        <taxon>Ascomycota</taxon>
        <taxon>Pezizomycotina</taxon>
        <taxon>Sordariomycetes</taxon>
        <taxon>Sordariomycetidae</taxon>
        <taxon>Sordariales</taxon>
        <taxon>Lasiosphaeriaceae</taxon>
        <taxon>Cercophora</taxon>
    </lineage>
</organism>
<proteinExistence type="predicted"/>
<evidence type="ECO:0000256" key="1">
    <source>
        <dbReference type="SAM" id="MobiDB-lite"/>
    </source>
</evidence>
<feature type="compositionally biased region" description="Basic and acidic residues" evidence="1">
    <location>
        <begin position="281"/>
        <end position="292"/>
    </location>
</feature>
<sequence>MAARAPPVGELRVFTQEGSPTKDGWIELSPRSTRYKIVEDLADMGLCILETPEGRNVLISLATRMLNFLNAEGHPHFYTRPMADLPHEINHFLRVIRGRFPIVYLSFTQGEGMAVRQNWYNADYPERAYDPQLAVKMHLNRFVINNMIFASQQPPKVAGDNYDFFRFQMMVTMAHEITHSLMGYFTGTGRPNTPPTIALGNFGGESGRVLEGELFGGVVEFYLDRDDPLANRQAGIPYLMDDGYPNSRARMVSTSYIIDFVNGAFEFPIRVSTRAAPSTRSEVRTLHGKETSQLRTSRSRNAKDTTSPPRAPNPAAAGSSSGGNPGAGSGSASRDRRLPVQIAYRSGAGRPEARYREEREEYYLEEEEEELEVEEERPGRVSYGGRGSSSTYAGSSSSRVEERSSRGGGSSSYYASAPPSRPEERGYGGGGGGSSYGQQELVYRPARDARDSRRGYY</sequence>
<keyword evidence="3" id="KW-1185">Reference proteome</keyword>